<dbReference type="AlphaFoldDB" id="A0AAV1J3U0"/>
<accession>A0AAV1J3U0</accession>
<reference evidence="2 3" key="1">
    <citation type="submission" date="2023-11" db="EMBL/GenBank/DDBJ databases">
        <authorList>
            <person name="Okamura Y."/>
        </authorList>
    </citation>
    <scope>NUCLEOTIDE SEQUENCE [LARGE SCALE GENOMIC DNA]</scope>
</reference>
<keyword evidence="3" id="KW-1185">Reference proteome</keyword>
<comment type="caution">
    <text evidence="2">The sequence shown here is derived from an EMBL/GenBank/DDBJ whole genome shotgun (WGS) entry which is preliminary data.</text>
</comment>
<proteinExistence type="predicted"/>
<protein>
    <submittedName>
        <fullName evidence="2">Uncharacterized protein</fullName>
    </submittedName>
</protein>
<name>A0AAV1J3U0_9NEOP</name>
<evidence type="ECO:0000256" key="1">
    <source>
        <dbReference type="SAM" id="MobiDB-lite"/>
    </source>
</evidence>
<evidence type="ECO:0000313" key="3">
    <source>
        <dbReference type="Proteomes" id="UP001497472"/>
    </source>
</evidence>
<sequence length="96" mass="10766">MLRLTYRLVGIKSVHETESWCVTCLSRLPSHKERSLQELKDAIAGNRRYSTLTRHLLSYSSKMAGHITESLSIANDGDPPSNEAVMTTARPAPRKQ</sequence>
<dbReference type="EMBL" id="CAVLEF010000004">
    <property type="protein sequence ID" value="CAK1543312.1"/>
    <property type="molecule type" value="Genomic_DNA"/>
</dbReference>
<dbReference type="Proteomes" id="UP001497472">
    <property type="component" value="Unassembled WGS sequence"/>
</dbReference>
<evidence type="ECO:0000313" key="2">
    <source>
        <dbReference type="EMBL" id="CAK1543312.1"/>
    </source>
</evidence>
<gene>
    <name evidence="2" type="ORF">LNINA_LOCUS3132</name>
</gene>
<feature type="region of interest" description="Disordered" evidence="1">
    <location>
        <begin position="72"/>
        <end position="96"/>
    </location>
</feature>
<organism evidence="2 3">
    <name type="scientific">Leptosia nina</name>
    <dbReference type="NCBI Taxonomy" id="320188"/>
    <lineage>
        <taxon>Eukaryota</taxon>
        <taxon>Metazoa</taxon>
        <taxon>Ecdysozoa</taxon>
        <taxon>Arthropoda</taxon>
        <taxon>Hexapoda</taxon>
        <taxon>Insecta</taxon>
        <taxon>Pterygota</taxon>
        <taxon>Neoptera</taxon>
        <taxon>Endopterygota</taxon>
        <taxon>Lepidoptera</taxon>
        <taxon>Glossata</taxon>
        <taxon>Ditrysia</taxon>
        <taxon>Papilionoidea</taxon>
        <taxon>Pieridae</taxon>
        <taxon>Pierinae</taxon>
        <taxon>Leptosia</taxon>
    </lineage>
</organism>